<dbReference type="Proteomes" id="UP000589085">
    <property type="component" value="Unassembled WGS sequence"/>
</dbReference>
<accession>A0A7W4IC57</accession>
<feature type="domain" description="pEK499-p136 HEPN" evidence="1">
    <location>
        <begin position="15"/>
        <end position="140"/>
    </location>
</feature>
<dbReference type="InterPro" id="IPR041318">
    <property type="entry name" value="pEK499_p136"/>
</dbReference>
<protein>
    <recommendedName>
        <fullName evidence="1">pEK499-p136 HEPN domain-containing protein</fullName>
    </recommendedName>
</protein>
<organism evidence="2 3">
    <name type="scientific">Gluconacetobacter sacchari</name>
    <dbReference type="NCBI Taxonomy" id="92759"/>
    <lineage>
        <taxon>Bacteria</taxon>
        <taxon>Pseudomonadati</taxon>
        <taxon>Pseudomonadota</taxon>
        <taxon>Alphaproteobacteria</taxon>
        <taxon>Acetobacterales</taxon>
        <taxon>Acetobacteraceae</taxon>
        <taxon>Gluconacetobacter</taxon>
    </lineage>
</organism>
<evidence type="ECO:0000313" key="3">
    <source>
        <dbReference type="Proteomes" id="UP000589085"/>
    </source>
</evidence>
<dbReference type="Pfam" id="PF18736">
    <property type="entry name" value="pEK499_p136"/>
    <property type="match status" value="1"/>
</dbReference>
<proteinExistence type="predicted"/>
<sequence length="149" mass="17154">MGIPSNPLLDIMRRSLVNLDFVEANYRAHDLYEVTQLVNTFLGAFIHPFEKSASGVAFIRHFRKRQPPIAFEANAEGDLDYLQFIHVVRHALAHGNLRYNANTIKQIESITLWNTTHNQKKIRITVSIAGMKTFLIDFKNSIEKIYPTK</sequence>
<dbReference type="AlphaFoldDB" id="A0A7W4IC57"/>
<evidence type="ECO:0000259" key="1">
    <source>
        <dbReference type="Pfam" id="PF18736"/>
    </source>
</evidence>
<reference evidence="2 3" key="1">
    <citation type="submission" date="2020-04" db="EMBL/GenBank/DDBJ databases">
        <title>Description of novel Gluconacetobacter.</title>
        <authorList>
            <person name="Sombolestani A."/>
        </authorList>
    </citation>
    <scope>NUCLEOTIDE SEQUENCE [LARGE SCALE GENOMIC DNA]</scope>
    <source>
        <strain evidence="2 3">LMG 19747</strain>
    </source>
</reference>
<gene>
    <name evidence="2" type="ORF">HLH48_08340</name>
</gene>
<evidence type="ECO:0000313" key="2">
    <source>
        <dbReference type="EMBL" id="MBB2160180.1"/>
    </source>
</evidence>
<dbReference type="EMBL" id="JABEQJ010000008">
    <property type="protein sequence ID" value="MBB2160180.1"/>
    <property type="molecule type" value="Genomic_DNA"/>
</dbReference>
<comment type="caution">
    <text evidence="2">The sequence shown here is derived from an EMBL/GenBank/DDBJ whole genome shotgun (WGS) entry which is preliminary data.</text>
</comment>
<name>A0A7W4IC57_9PROT</name>